<dbReference type="Proteomes" id="UP000790377">
    <property type="component" value="Unassembled WGS sequence"/>
</dbReference>
<organism evidence="1 2">
    <name type="scientific">Hygrophoropsis aurantiaca</name>
    <dbReference type="NCBI Taxonomy" id="72124"/>
    <lineage>
        <taxon>Eukaryota</taxon>
        <taxon>Fungi</taxon>
        <taxon>Dikarya</taxon>
        <taxon>Basidiomycota</taxon>
        <taxon>Agaricomycotina</taxon>
        <taxon>Agaricomycetes</taxon>
        <taxon>Agaricomycetidae</taxon>
        <taxon>Boletales</taxon>
        <taxon>Coniophorineae</taxon>
        <taxon>Hygrophoropsidaceae</taxon>
        <taxon>Hygrophoropsis</taxon>
    </lineage>
</organism>
<gene>
    <name evidence="1" type="ORF">BJ138DRAFT_393835</name>
</gene>
<sequence>MSDAVTAALRLQLIAYIQFSGLAILAVDYCATFTTEILWTWNRPWSFVRALFLLVRYVPFILVPITIFETLGPVSMAECSILAEVNLWLSNIVIVAAECILIIRTWVLWGKKRTVLIGLIALGLAYFTADVVLITTLFGSITYTPLPSPPSNCVQPFSSPTHYIWGFFFLVAFELVIFVLTIYRIPRYKHHQRIFLMVRNDLVYLSCILGMSVINTMATKEGYVAVAYEWQVVLHSVLASRLFFSMRQMMQHQHVIASGSVAQPRLSRVVEMLPMTFEVGTGGLGVEYNEC</sequence>
<keyword evidence="2" id="KW-1185">Reference proteome</keyword>
<proteinExistence type="predicted"/>
<name>A0ACB8A518_9AGAM</name>
<comment type="caution">
    <text evidence="1">The sequence shown here is derived from an EMBL/GenBank/DDBJ whole genome shotgun (WGS) entry which is preliminary data.</text>
</comment>
<dbReference type="EMBL" id="MU267843">
    <property type="protein sequence ID" value="KAH7908148.1"/>
    <property type="molecule type" value="Genomic_DNA"/>
</dbReference>
<protein>
    <submittedName>
        <fullName evidence="1">Uncharacterized protein</fullName>
    </submittedName>
</protein>
<evidence type="ECO:0000313" key="1">
    <source>
        <dbReference type="EMBL" id="KAH7908148.1"/>
    </source>
</evidence>
<evidence type="ECO:0000313" key="2">
    <source>
        <dbReference type="Proteomes" id="UP000790377"/>
    </source>
</evidence>
<reference evidence="1" key="1">
    <citation type="journal article" date="2021" name="New Phytol.">
        <title>Evolutionary innovations through gain and loss of genes in the ectomycorrhizal Boletales.</title>
        <authorList>
            <person name="Wu G."/>
            <person name="Miyauchi S."/>
            <person name="Morin E."/>
            <person name="Kuo A."/>
            <person name="Drula E."/>
            <person name="Varga T."/>
            <person name="Kohler A."/>
            <person name="Feng B."/>
            <person name="Cao Y."/>
            <person name="Lipzen A."/>
            <person name="Daum C."/>
            <person name="Hundley H."/>
            <person name="Pangilinan J."/>
            <person name="Johnson J."/>
            <person name="Barry K."/>
            <person name="LaButti K."/>
            <person name="Ng V."/>
            <person name="Ahrendt S."/>
            <person name="Min B."/>
            <person name="Choi I.G."/>
            <person name="Park H."/>
            <person name="Plett J.M."/>
            <person name="Magnuson J."/>
            <person name="Spatafora J.W."/>
            <person name="Nagy L.G."/>
            <person name="Henrissat B."/>
            <person name="Grigoriev I.V."/>
            <person name="Yang Z.L."/>
            <person name="Xu J."/>
            <person name="Martin F.M."/>
        </authorList>
    </citation>
    <scope>NUCLEOTIDE SEQUENCE</scope>
    <source>
        <strain evidence="1">ATCC 28755</strain>
    </source>
</reference>
<accession>A0ACB8A518</accession>